<dbReference type="InterPro" id="IPR033904">
    <property type="entry name" value="Trans_IPPS_HH"/>
</dbReference>
<sequence>MTEELFHKTSSDCSRVVTLNYSTSFSSAIKLLHADLRRPIFNIYGFVRLADEIVDTFHGHDKVRLLAQCKEDTFAAIRDGISLNPILNAFQQTVNRYGIGHDLIEAFFKSMESDLTEHAYDRQGYEEYIYGSAEVVGLMCLYVFCNGSQEQYASLRGSAKALGAAFQKVNFLRDIKADNEALSRMYFPGCDFHRFTENDKLQIEEDIERDFAAAYEGILGLPIKARFGVYVAYKYYYSLFRKIKGIEPARILEQRVRIPNYYKAYIVLRATIKNRLRLIG</sequence>
<dbReference type="SFLD" id="SFLDS00005">
    <property type="entry name" value="Isoprenoid_Synthase_Type_I"/>
    <property type="match status" value="1"/>
</dbReference>
<dbReference type="SFLD" id="SFLDG01212">
    <property type="entry name" value="Phytoene_synthase_like"/>
    <property type="match status" value="1"/>
</dbReference>
<comment type="caution">
    <text evidence="2">The sequence shown here is derived from an EMBL/GenBank/DDBJ whole genome shotgun (WGS) entry which is preliminary data.</text>
</comment>
<dbReference type="InterPro" id="IPR008949">
    <property type="entry name" value="Isoprenoid_synthase_dom_sf"/>
</dbReference>
<dbReference type="Pfam" id="PF00494">
    <property type="entry name" value="SQS_PSY"/>
    <property type="match status" value="1"/>
</dbReference>
<evidence type="ECO:0000313" key="2">
    <source>
        <dbReference type="EMBL" id="GAA4321448.1"/>
    </source>
</evidence>
<organism evidence="2 3">
    <name type="scientific">Flaviaesturariibacter amylovorans</name>
    <dbReference type="NCBI Taxonomy" id="1084520"/>
    <lineage>
        <taxon>Bacteria</taxon>
        <taxon>Pseudomonadati</taxon>
        <taxon>Bacteroidota</taxon>
        <taxon>Chitinophagia</taxon>
        <taxon>Chitinophagales</taxon>
        <taxon>Chitinophagaceae</taxon>
        <taxon>Flaviaestuariibacter</taxon>
    </lineage>
</organism>
<evidence type="ECO:0000313" key="3">
    <source>
        <dbReference type="Proteomes" id="UP001501725"/>
    </source>
</evidence>
<dbReference type="InterPro" id="IPR002060">
    <property type="entry name" value="Squ/phyt_synthse"/>
</dbReference>
<accession>A0ABP8GBT8</accession>
<proteinExistence type="predicted"/>
<dbReference type="Proteomes" id="UP001501725">
    <property type="component" value="Unassembled WGS sequence"/>
</dbReference>
<name>A0ABP8GBT8_9BACT</name>
<dbReference type="SFLD" id="SFLDG01018">
    <property type="entry name" value="Squalene/Phytoene_Synthase_Lik"/>
    <property type="match status" value="1"/>
</dbReference>
<dbReference type="CDD" id="cd00683">
    <property type="entry name" value="Trans_IPPS_HH"/>
    <property type="match status" value="1"/>
</dbReference>
<dbReference type="InterPro" id="IPR044843">
    <property type="entry name" value="Trans_IPPS_bact-type"/>
</dbReference>
<dbReference type="RefSeq" id="WP_345253466.1">
    <property type="nucleotide sequence ID" value="NZ_BAABGY010000002.1"/>
</dbReference>
<keyword evidence="1" id="KW-0808">Transferase</keyword>
<evidence type="ECO:0000256" key="1">
    <source>
        <dbReference type="ARBA" id="ARBA00022679"/>
    </source>
</evidence>
<gene>
    <name evidence="2" type="ORF">GCM10023184_07240</name>
</gene>
<dbReference type="PROSITE" id="PS01045">
    <property type="entry name" value="SQUALEN_PHYTOEN_SYN_2"/>
    <property type="match status" value="1"/>
</dbReference>
<dbReference type="InterPro" id="IPR019845">
    <property type="entry name" value="Squalene/phytoene_synthase_CS"/>
</dbReference>
<dbReference type="SUPFAM" id="SSF48576">
    <property type="entry name" value="Terpenoid synthases"/>
    <property type="match status" value="1"/>
</dbReference>
<dbReference type="EMBL" id="BAABGY010000002">
    <property type="protein sequence ID" value="GAA4321448.1"/>
    <property type="molecule type" value="Genomic_DNA"/>
</dbReference>
<dbReference type="Gene3D" id="1.10.600.10">
    <property type="entry name" value="Farnesyl Diphosphate Synthase"/>
    <property type="match status" value="1"/>
</dbReference>
<protein>
    <submittedName>
        <fullName evidence="2">Phytoene/squalene synthase family protein</fullName>
    </submittedName>
</protein>
<reference evidence="3" key="1">
    <citation type="journal article" date="2019" name="Int. J. Syst. Evol. Microbiol.">
        <title>The Global Catalogue of Microorganisms (GCM) 10K type strain sequencing project: providing services to taxonomists for standard genome sequencing and annotation.</title>
        <authorList>
            <consortium name="The Broad Institute Genomics Platform"/>
            <consortium name="The Broad Institute Genome Sequencing Center for Infectious Disease"/>
            <person name="Wu L."/>
            <person name="Ma J."/>
        </authorList>
    </citation>
    <scope>NUCLEOTIDE SEQUENCE [LARGE SCALE GENOMIC DNA]</scope>
    <source>
        <strain evidence="3">JCM 17919</strain>
    </source>
</reference>
<dbReference type="PANTHER" id="PTHR31480">
    <property type="entry name" value="BIFUNCTIONAL LYCOPENE CYCLASE/PHYTOENE SYNTHASE"/>
    <property type="match status" value="1"/>
</dbReference>
<keyword evidence="3" id="KW-1185">Reference proteome</keyword>